<sequence>MNLELFIRNKLFTIGLHEETFGEYIAGIITDDSLEESEKREAISEFISGATDNPSESIIDDIFKTWSEFEEEQETKEAEEKLKQEKETKEAAALQQNFENSSTSIESATISLRNPKKQLTKEERKRREQLLARYSYELDEVVENEDGEAEIQYKDRSAIKEISEDLLQANRNTEQVKQKEQFRREQMRKQHEEEKERNRKLLEKQQHDKEKAKRKTMKREKRSW</sequence>
<dbReference type="InterPro" id="IPR058771">
    <property type="entry name" value="PWI_CCDC43"/>
</dbReference>
<feature type="domain" description="CCDC43 PWI-like" evidence="4">
    <location>
        <begin position="4"/>
        <end position="71"/>
    </location>
</feature>
<gene>
    <name evidence="5" type="ORF">FMOSSE_LOCUS10235</name>
</gene>
<feature type="compositionally biased region" description="Basic and acidic residues" evidence="3">
    <location>
        <begin position="174"/>
        <end position="211"/>
    </location>
</feature>
<evidence type="ECO:0000256" key="3">
    <source>
        <dbReference type="SAM" id="MobiDB-lite"/>
    </source>
</evidence>
<dbReference type="Proteomes" id="UP000789375">
    <property type="component" value="Unassembled WGS sequence"/>
</dbReference>
<evidence type="ECO:0000256" key="2">
    <source>
        <dbReference type="ARBA" id="ARBA00023054"/>
    </source>
</evidence>
<accession>A0A9N9D3W9</accession>
<organism evidence="5 6">
    <name type="scientific">Funneliformis mosseae</name>
    <name type="common">Endomycorrhizal fungus</name>
    <name type="synonym">Glomus mosseae</name>
    <dbReference type="NCBI Taxonomy" id="27381"/>
    <lineage>
        <taxon>Eukaryota</taxon>
        <taxon>Fungi</taxon>
        <taxon>Fungi incertae sedis</taxon>
        <taxon>Mucoromycota</taxon>
        <taxon>Glomeromycotina</taxon>
        <taxon>Glomeromycetes</taxon>
        <taxon>Glomerales</taxon>
        <taxon>Glomeraceae</taxon>
        <taxon>Funneliformis</taxon>
    </lineage>
</organism>
<comment type="similarity">
    <text evidence="1">Belongs to the CCDC43 family.</text>
</comment>
<evidence type="ECO:0000259" key="4">
    <source>
        <dbReference type="Pfam" id="PF26091"/>
    </source>
</evidence>
<feature type="region of interest" description="Disordered" evidence="3">
    <location>
        <begin position="169"/>
        <end position="224"/>
    </location>
</feature>
<dbReference type="AlphaFoldDB" id="A0A9N9D3W9"/>
<keyword evidence="2" id="KW-0175">Coiled coil</keyword>
<keyword evidence="6" id="KW-1185">Reference proteome</keyword>
<dbReference type="InterPro" id="IPR037666">
    <property type="entry name" value="CCDC43"/>
</dbReference>
<protein>
    <submittedName>
        <fullName evidence="5">10418_t:CDS:1</fullName>
    </submittedName>
</protein>
<proteinExistence type="inferred from homology"/>
<evidence type="ECO:0000256" key="1">
    <source>
        <dbReference type="ARBA" id="ARBA00005305"/>
    </source>
</evidence>
<dbReference type="PANTHER" id="PTHR31684">
    <property type="entry name" value="COILED-COIL DOMAIN-CONTAINING PROTEIN 43"/>
    <property type="match status" value="1"/>
</dbReference>
<feature type="region of interest" description="Disordered" evidence="3">
    <location>
        <begin position="73"/>
        <end position="125"/>
    </location>
</feature>
<evidence type="ECO:0000313" key="6">
    <source>
        <dbReference type="Proteomes" id="UP000789375"/>
    </source>
</evidence>
<dbReference type="Pfam" id="PF26091">
    <property type="entry name" value="PWI_CCDC43"/>
    <property type="match status" value="1"/>
</dbReference>
<name>A0A9N9D3W9_FUNMO</name>
<feature type="compositionally biased region" description="Basic residues" evidence="3">
    <location>
        <begin position="212"/>
        <end position="224"/>
    </location>
</feature>
<comment type="caution">
    <text evidence="5">The sequence shown here is derived from an EMBL/GenBank/DDBJ whole genome shotgun (WGS) entry which is preliminary data.</text>
</comment>
<feature type="compositionally biased region" description="Polar residues" evidence="3">
    <location>
        <begin position="97"/>
        <end position="112"/>
    </location>
</feature>
<reference evidence="5" key="1">
    <citation type="submission" date="2021-06" db="EMBL/GenBank/DDBJ databases">
        <authorList>
            <person name="Kallberg Y."/>
            <person name="Tangrot J."/>
            <person name="Rosling A."/>
        </authorList>
    </citation>
    <scope>NUCLEOTIDE SEQUENCE</scope>
    <source>
        <strain evidence="5">87-6 pot B 2015</strain>
    </source>
</reference>
<evidence type="ECO:0000313" key="5">
    <source>
        <dbReference type="EMBL" id="CAG8625981.1"/>
    </source>
</evidence>
<dbReference type="EMBL" id="CAJVPP010003300">
    <property type="protein sequence ID" value="CAG8625981.1"/>
    <property type="molecule type" value="Genomic_DNA"/>
</dbReference>
<feature type="compositionally biased region" description="Basic and acidic residues" evidence="3">
    <location>
        <begin position="75"/>
        <end position="90"/>
    </location>
</feature>
<dbReference type="PANTHER" id="PTHR31684:SF2">
    <property type="entry name" value="COILED-COIL DOMAIN-CONTAINING PROTEIN 43"/>
    <property type="match status" value="1"/>
</dbReference>